<feature type="transmembrane region" description="Helical" evidence="1">
    <location>
        <begin position="96"/>
        <end position="115"/>
    </location>
</feature>
<dbReference type="EMBL" id="JAFMYV010000014">
    <property type="protein sequence ID" value="MBO0939456.1"/>
    <property type="molecule type" value="Genomic_DNA"/>
</dbReference>
<dbReference type="AlphaFoldDB" id="A0A939GME5"/>
<keyword evidence="1" id="KW-1133">Transmembrane helix</keyword>
<evidence type="ECO:0000313" key="3">
    <source>
        <dbReference type="Proteomes" id="UP000664034"/>
    </source>
</evidence>
<accession>A0A939GME5</accession>
<keyword evidence="3" id="KW-1185">Reference proteome</keyword>
<feature type="transmembrane region" description="Helical" evidence="1">
    <location>
        <begin position="39"/>
        <end position="64"/>
    </location>
</feature>
<proteinExistence type="predicted"/>
<reference evidence="2" key="1">
    <citation type="submission" date="2021-03" db="EMBL/GenBank/DDBJ databases">
        <title>Fibrella sp. HMF5335 genome sequencing and assembly.</title>
        <authorList>
            <person name="Kang H."/>
            <person name="Kim H."/>
            <person name="Bae S."/>
            <person name="Joh K."/>
        </authorList>
    </citation>
    <scope>NUCLEOTIDE SEQUENCE</scope>
    <source>
        <strain evidence="2">HMF5335</strain>
    </source>
</reference>
<organism evidence="2 3">
    <name type="scientific">Fibrella rubiginis</name>
    <dbReference type="NCBI Taxonomy" id="2817060"/>
    <lineage>
        <taxon>Bacteria</taxon>
        <taxon>Pseudomonadati</taxon>
        <taxon>Bacteroidota</taxon>
        <taxon>Cytophagia</taxon>
        <taxon>Cytophagales</taxon>
        <taxon>Spirosomataceae</taxon>
        <taxon>Fibrella</taxon>
    </lineage>
</organism>
<evidence type="ECO:0000256" key="1">
    <source>
        <dbReference type="SAM" id="Phobius"/>
    </source>
</evidence>
<comment type="caution">
    <text evidence="2">The sequence shown here is derived from an EMBL/GenBank/DDBJ whole genome shotgun (WGS) entry which is preliminary data.</text>
</comment>
<dbReference type="Proteomes" id="UP000664034">
    <property type="component" value="Unassembled WGS sequence"/>
</dbReference>
<dbReference type="RefSeq" id="WP_207366982.1">
    <property type="nucleotide sequence ID" value="NZ_JAFMYV010000014.1"/>
</dbReference>
<dbReference type="InterPro" id="IPR025695">
    <property type="entry name" value="DoxX-like"/>
</dbReference>
<gene>
    <name evidence="2" type="ORF">J2I47_23100</name>
</gene>
<keyword evidence="1" id="KW-0812">Transmembrane</keyword>
<name>A0A939GME5_9BACT</name>
<sequence length="127" mass="14263">MRLTKTIFTVLFTLVWLINGLYCKVLNGVPRHRQIVARILGAPHVASLTTLIGLAEIGMAVWIISGIKPRWCDWCQIGVVLLMNLIEFTLTPDLLLFGRINLLVALVFVTVVYLADRIPAKTYLPSF</sequence>
<evidence type="ECO:0000313" key="2">
    <source>
        <dbReference type="EMBL" id="MBO0939456.1"/>
    </source>
</evidence>
<protein>
    <submittedName>
        <fullName evidence="2">DoxX-like family protein</fullName>
    </submittedName>
</protein>
<dbReference type="Pfam" id="PF13781">
    <property type="entry name" value="DoxX_3"/>
    <property type="match status" value="1"/>
</dbReference>
<keyword evidence="1" id="KW-0472">Membrane</keyword>